<organism evidence="1 2">
    <name type="scientific">Coemansia aciculifera</name>
    <dbReference type="NCBI Taxonomy" id="417176"/>
    <lineage>
        <taxon>Eukaryota</taxon>
        <taxon>Fungi</taxon>
        <taxon>Fungi incertae sedis</taxon>
        <taxon>Zoopagomycota</taxon>
        <taxon>Kickxellomycotina</taxon>
        <taxon>Kickxellomycetes</taxon>
        <taxon>Kickxellales</taxon>
        <taxon>Kickxellaceae</taxon>
        <taxon>Coemansia</taxon>
    </lineage>
</organism>
<gene>
    <name evidence="1" type="ORF">IWW38_002609</name>
</gene>
<name>A0ACC1M4V6_9FUNG</name>
<accession>A0ACC1M4V6</accession>
<proteinExistence type="predicted"/>
<evidence type="ECO:0000313" key="1">
    <source>
        <dbReference type="EMBL" id="KAJ2894345.1"/>
    </source>
</evidence>
<comment type="caution">
    <text evidence="1">The sequence shown here is derived from an EMBL/GenBank/DDBJ whole genome shotgun (WGS) entry which is preliminary data.</text>
</comment>
<sequence>MMDIAFERSNRNTRSEIDGGIHFDIAAWRIDQFSMYVTQLTSLTVSGKNYVLTDAFVVQIARNCHQLTFIDVRDSFRLGHASMFALGEHCAGLEYASFGGCLGCLDTGVLSLVRGCLHLRGLNLSGLGITNSTLLVMGNSLHYLETLVLDTCLLISTEGIKAVVEGSNGMGCLFTLTELSFMRCPRVDEDSVEWCKQRLKPNAIVRSGPS</sequence>
<evidence type="ECO:0000313" key="2">
    <source>
        <dbReference type="Proteomes" id="UP001139981"/>
    </source>
</evidence>
<reference evidence="1" key="1">
    <citation type="submission" date="2022-07" db="EMBL/GenBank/DDBJ databases">
        <title>Phylogenomic reconstructions and comparative analyses of Kickxellomycotina fungi.</title>
        <authorList>
            <person name="Reynolds N.K."/>
            <person name="Stajich J.E."/>
            <person name="Barry K."/>
            <person name="Grigoriev I.V."/>
            <person name="Crous P."/>
            <person name="Smith M.E."/>
        </authorList>
    </citation>
    <scope>NUCLEOTIDE SEQUENCE</scope>
    <source>
        <strain evidence="1">CBS 190363</strain>
    </source>
</reference>
<protein>
    <submittedName>
        <fullName evidence="1">Uncharacterized protein</fullName>
    </submittedName>
</protein>
<dbReference type="EMBL" id="JANBVB010000424">
    <property type="protein sequence ID" value="KAJ2894345.1"/>
    <property type="molecule type" value="Genomic_DNA"/>
</dbReference>
<dbReference type="Proteomes" id="UP001139981">
    <property type="component" value="Unassembled WGS sequence"/>
</dbReference>
<keyword evidence="2" id="KW-1185">Reference proteome</keyword>